<dbReference type="Proteomes" id="UP000014115">
    <property type="component" value="Unassembled WGS sequence"/>
</dbReference>
<evidence type="ECO:0000313" key="1">
    <source>
        <dbReference type="EMBL" id="EKE80854.1"/>
    </source>
</evidence>
<dbReference type="STRING" id="740709.A10D4_11179"/>
<evidence type="ECO:0000313" key="2">
    <source>
        <dbReference type="Proteomes" id="UP000014115"/>
    </source>
</evidence>
<name>K2KDS1_9GAMM</name>
<organism evidence="1 2">
    <name type="scientific">Idiomarina xiamenensis 10-D-4</name>
    <dbReference type="NCBI Taxonomy" id="740709"/>
    <lineage>
        <taxon>Bacteria</taxon>
        <taxon>Pseudomonadati</taxon>
        <taxon>Pseudomonadota</taxon>
        <taxon>Gammaproteobacteria</taxon>
        <taxon>Alteromonadales</taxon>
        <taxon>Idiomarinaceae</taxon>
        <taxon>Idiomarina</taxon>
    </lineage>
</organism>
<dbReference type="Pfam" id="PF10014">
    <property type="entry name" value="2OG-Fe_Oxy_2"/>
    <property type="match status" value="1"/>
</dbReference>
<dbReference type="RefSeq" id="WP_008489590.1">
    <property type="nucleotide sequence ID" value="NZ_AMRG01000015.1"/>
</dbReference>
<dbReference type="InterPro" id="IPR018724">
    <property type="entry name" value="2OG-Fe_dioxygenase"/>
</dbReference>
<keyword evidence="2" id="KW-1185">Reference proteome</keyword>
<reference evidence="1 2" key="1">
    <citation type="journal article" date="2012" name="J. Bacteriol.">
        <title>Genome Sequence of Idiomarina xiamenensis Type Strain 10-D-4.</title>
        <authorList>
            <person name="Lai Q."/>
            <person name="Wang L."/>
            <person name="Wang W."/>
            <person name="Shao Z."/>
        </authorList>
    </citation>
    <scope>NUCLEOTIDE SEQUENCE [LARGE SCALE GENOMIC DNA]</scope>
    <source>
        <strain evidence="1 2">10-D-4</strain>
    </source>
</reference>
<dbReference type="EMBL" id="AMRG01000015">
    <property type="protein sequence ID" value="EKE80854.1"/>
    <property type="molecule type" value="Genomic_DNA"/>
</dbReference>
<dbReference type="Gene3D" id="2.60.120.620">
    <property type="entry name" value="q2cbj1_9rhob like domain"/>
    <property type="match status" value="1"/>
</dbReference>
<sequence>MKDSAIEIKFNAKDKLKTDNYVVIGAEDFIFSSHLDEARQKLWQDWEDLGFDKYLKNGSHFRFRRFNYFYFHPKTCEVIAFPNTPYYQSEELNSYVGGIYRHFAPMREETKTNIFLHEIIRAHFNQFTLTDEMANNPWQLDVHQVRIISTDDEIGEPTPEGVHHDENNFVSMHLIKRENVVGGVSSVYGKNKKPLTSMTMSEPMDSLIVWDTNVMHAVSPITQAQAGKNAIRDVLIIGYTCEPKLKLPSEESMESFVRRLKGQ</sequence>
<dbReference type="PATRIC" id="fig|740709.3.peg.2259"/>
<proteinExistence type="predicted"/>
<dbReference type="eggNOG" id="COG4340">
    <property type="taxonomic scope" value="Bacteria"/>
</dbReference>
<gene>
    <name evidence="1" type="ORF">A10D4_11179</name>
</gene>
<dbReference type="GO" id="GO:0051213">
    <property type="term" value="F:dioxygenase activity"/>
    <property type="evidence" value="ECO:0007669"/>
    <property type="project" value="InterPro"/>
</dbReference>
<accession>K2KDS1</accession>
<evidence type="ECO:0008006" key="3">
    <source>
        <dbReference type="Google" id="ProtNLM"/>
    </source>
</evidence>
<dbReference type="AlphaFoldDB" id="K2KDS1"/>
<dbReference type="OrthoDB" id="6681382at2"/>
<comment type="caution">
    <text evidence="1">The sequence shown here is derived from an EMBL/GenBank/DDBJ whole genome shotgun (WGS) entry which is preliminary data.</text>
</comment>
<protein>
    <recommendedName>
        <fullName evidence="3">2OG-Fe dioxygenase family protein</fullName>
    </recommendedName>
</protein>